<dbReference type="CDD" id="cd19543">
    <property type="entry name" value="DCL_NRPS"/>
    <property type="match status" value="1"/>
</dbReference>
<dbReference type="InterPro" id="IPR023213">
    <property type="entry name" value="CAT-like_dom_sf"/>
</dbReference>
<dbReference type="InterPro" id="IPR025110">
    <property type="entry name" value="AMP-bd_C"/>
</dbReference>
<evidence type="ECO:0000256" key="6">
    <source>
        <dbReference type="ARBA" id="ARBA00023194"/>
    </source>
</evidence>
<evidence type="ECO:0000256" key="2">
    <source>
        <dbReference type="ARBA" id="ARBA00006432"/>
    </source>
</evidence>
<dbReference type="GO" id="GO:0005829">
    <property type="term" value="C:cytosol"/>
    <property type="evidence" value="ECO:0007669"/>
    <property type="project" value="TreeGrafter"/>
</dbReference>
<dbReference type="Pfam" id="PF00550">
    <property type="entry name" value="PP-binding"/>
    <property type="match status" value="3"/>
</dbReference>
<reference evidence="8 9" key="1">
    <citation type="submission" date="2016-11" db="EMBL/GenBank/DDBJ databases">
        <authorList>
            <person name="Jaros S."/>
            <person name="Januszkiewicz K."/>
            <person name="Wedrychowicz H."/>
        </authorList>
    </citation>
    <scope>NUCLEOTIDE SEQUENCE [LARGE SCALE GENOMIC DNA]</scope>
    <source>
        <strain evidence="8 9">DSM 44666</strain>
    </source>
</reference>
<dbReference type="GO" id="GO:0017000">
    <property type="term" value="P:antibiotic biosynthetic process"/>
    <property type="evidence" value="ECO:0007669"/>
    <property type="project" value="UniProtKB-KW"/>
</dbReference>
<dbReference type="FunFam" id="2.30.38.10:FF:000001">
    <property type="entry name" value="Non-ribosomal peptide synthetase PvdI"/>
    <property type="match status" value="2"/>
</dbReference>
<dbReference type="InterPro" id="IPR000873">
    <property type="entry name" value="AMP-dep_synth/lig_dom"/>
</dbReference>
<feature type="domain" description="Carrier" evidence="7">
    <location>
        <begin position="3000"/>
        <end position="3074"/>
    </location>
</feature>
<dbReference type="NCBIfam" id="NF003417">
    <property type="entry name" value="PRK04813.1"/>
    <property type="match status" value="3"/>
</dbReference>
<dbReference type="InterPro" id="IPR020806">
    <property type="entry name" value="PKS_PP-bd"/>
</dbReference>
<dbReference type="InterPro" id="IPR009081">
    <property type="entry name" value="PP-bd_ACP"/>
</dbReference>
<dbReference type="OrthoDB" id="9765680at2"/>
<organism evidence="8 9">
    <name type="scientific">Seinonella peptonophila</name>
    <dbReference type="NCBI Taxonomy" id="112248"/>
    <lineage>
        <taxon>Bacteria</taxon>
        <taxon>Bacillati</taxon>
        <taxon>Bacillota</taxon>
        <taxon>Bacilli</taxon>
        <taxon>Bacillales</taxon>
        <taxon>Thermoactinomycetaceae</taxon>
        <taxon>Seinonella</taxon>
    </lineage>
</organism>
<dbReference type="FunFam" id="3.40.50.980:FF:000001">
    <property type="entry name" value="Non-ribosomal peptide synthetase"/>
    <property type="match status" value="3"/>
</dbReference>
<dbReference type="GO" id="GO:0003824">
    <property type="term" value="F:catalytic activity"/>
    <property type="evidence" value="ECO:0007669"/>
    <property type="project" value="InterPro"/>
</dbReference>
<dbReference type="FunFam" id="3.40.50.12780:FF:000012">
    <property type="entry name" value="Non-ribosomal peptide synthetase"/>
    <property type="match status" value="3"/>
</dbReference>
<dbReference type="PROSITE" id="PS50075">
    <property type="entry name" value="CARRIER"/>
    <property type="match status" value="3"/>
</dbReference>
<dbReference type="Proteomes" id="UP000184476">
    <property type="component" value="Unassembled WGS sequence"/>
</dbReference>
<comment type="similarity">
    <text evidence="2">Belongs to the ATP-dependent AMP-binding enzyme family.</text>
</comment>
<evidence type="ECO:0000313" key="8">
    <source>
        <dbReference type="EMBL" id="SHE68680.1"/>
    </source>
</evidence>
<dbReference type="FunFam" id="1.10.1200.10:FF:000005">
    <property type="entry name" value="Nonribosomal peptide synthetase 1"/>
    <property type="match status" value="2"/>
</dbReference>
<dbReference type="InterPro" id="IPR010071">
    <property type="entry name" value="AA_adenyl_dom"/>
</dbReference>
<name>A0A1M4VIE8_9BACL</name>
<evidence type="ECO:0000313" key="9">
    <source>
        <dbReference type="Proteomes" id="UP000184476"/>
    </source>
</evidence>
<dbReference type="Pfam" id="PF13193">
    <property type="entry name" value="AMP-binding_C"/>
    <property type="match status" value="3"/>
</dbReference>
<accession>A0A1M4VIE8</accession>
<keyword evidence="4" id="KW-0597">Phosphoprotein</keyword>
<dbReference type="PANTHER" id="PTHR45527">
    <property type="entry name" value="NONRIBOSOMAL PEPTIDE SYNTHETASE"/>
    <property type="match status" value="1"/>
</dbReference>
<evidence type="ECO:0000259" key="7">
    <source>
        <dbReference type="PROSITE" id="PS50075"/>
    </source>
</evidence>
<feature type="domain" description="Carrier" evidence="7">
    <location>
        <begin position="1973"/>
        <end position="2048"/>
    </location>
</feature>
<dbReference type="Gene3D" id="3.30.559.10">
    <property type="entry name" value="Chloramphenicol acetyltransferase-like domain"/>
    <property type="match status" value="4"/>
</dbReference>
<dbReference type="RefSeq" id="WP_073153955.1">
    <property type="nucleotide sequence ID" value="NZ_FQVL01000002.1"/>
</dbReference>
<dbReference type="FunFam" id="3.30.300.30:FF:000010">
    <property type="entry name" value="Enterobactin synthetase component F"/>
    <property type="match status" value="2"/>
</dbReference>
<dbReference type="EMBL" id="FQVL01000002">
    <property type="protein sequence ID" value="SHE68680.1"/>
    <property type="molecule type" value="Genomic_DNA"/>
</dbReference>
<dbReference type="Gene3D" id="3.30.300.30">
    <property type="match status" value="3"/>
</dbReference>
<keyword evidence="6" id="KW-0045">Antibiotic biosynthesis</keyword>
<dbReference type="InterPro" id="IPR010060">
    <property type="entry name" value="NRPS_synth"/>
</dbReference>
<dbReference type="InterPro" id="IPR045851">
    <property type="entry name" value="AMP-bd_C_sf"/>
</dbReference>
<dbReference type="NCBIfam" id="TIGR01733">
    <property type="entry name" value="AA-adenyl-dom"/>
    <property type="match status" value="3"/>
</dbReference>
<evidence type="ECO:0000256" key="5">
    <source>
        <dbReference type="ARBA" id="ARBA00022737"/>
    </source>
</evidence>
<dbReference type="InterPro" id="IPR001242">
    <property type="entry name" value="Condensation_dom"/>
</dbReference>
<dbReference type="Gene3D" id="1.10.1200.10">
    <property type="entry name" value="ACP-like"/>
    <property type="match status" value="3"/>
</dbReference>
<dbReference type="Gene3D" id="3.30.559.30">
    <property type="entry name" value="Nonribosomal peptide synthetase, condensation domain"/>
    <property type="match status" value="4"/>
</dbReference>
<dbReference type="CDD" id="cd05930">
    <property type="entry name" value="A_NRPS"/>
    <property type="match status" value="3"/>
</dbReference>
<dbReference type="Pfam" id="PF00501">
    <property type="entry name" value="AMP-binding"/>
    <property type="match status" value="3"/>
</dbReference>
<dbReference type="CDD" id="cd19531">
    <property type="entry name" value="LCL_NRPS-like"/>
    <property type="match status" value="2"/>
</dbReference>
<dbReference type="GO" id="GO:0044550">
    <property type="term" value="P:secondary metabolite biosynthetic process"/>
    <property type="evidence" value="ECO:0007669"/>
    <property type="project" value="UniProtKB-ARBA"/>
</dbReference>
<keyword evidence="5" id="KW-0677">Repeat</keyword>
<evidence type="ECO:0000256" key="1">
    <source>
        <dbReference type="ARBA" id="ARBA00001957"/>
    </source>
</evidence>
<dbReference type="PROSITE" id="PS00455">
    <property type="entry name" value="AMP_BINDING"/>
    <property type="match status" value="3"/>
</dbReference>
<gene>
    <name evidence="8" type="ORF">SAMN05444392_102377</name>
</gene>
<proteinExistence type="inferred from homology"/>
<comment type="cofactor">
    <cofactor evidence="1">
        <name>pantetheine 4'-phosphate</name>
        <dbReference type="ChEBI" id="CHEBI:47942"/>
    </cofactor>
</comment>
<dbReference type="NCBIfam" id="TIGR01720">
    <property type="entry name" value="NRPS-para261"/>
    <property type="match status" value="1"/>
</dbReference>
<dbReference type="GO" id="GO:0008610">
    <property type="term" value="P:lipid biosynthetic process"/>
    <property type="evidence" value="ECO:0007669"/>
    <property type="project" value="UniProtKB-ARBA"/>
</dbReference>
<sequence length="3514" mass="403044">MFDRKNVQDLYRLSPLQQGMLFHYLNDPRSTAYFEQTSFQLTGKVDQHLLEESFQHLVNQYEMLRTVFLYEHVTKPMQVVLKERKVRLYFQDLSWLGQEEQQQYIEKFLTEQREKGFDLSKDQLFQLALFQYSHDRFELIIQFHHILMDGWCLGILLNDLLENYERKKEGLPFLQKHVPRYSQYIRWLAEQDEEKGQRFWQQYLDGFEQTITIPEEKSIDQPYQLGVKKYVCSKAMTEQLNQYARKLQVTLNSVVQVLWALLLQKYNLTDDVLYGMVVSGRPPTISGVEKMVGLFINTVPCRVQSQGDESIQQLIQRIQQELLETEPYHHLSLADLLPNQEMIRHLIAFENYPFDESMLSRELGFQITDVHGFEQTHYDFNLVVAAGEQLAFTFRYNRSVYSTSTVDRIWNHLQFIMEQLINQQDMKVKDLSLVTPEEIHQLESWNQTESDFPAHQTIHELFALQVNKRPRHIAVIDGNKEITYAQLNQRANRLAYLLQKQGVKGETIVGVLARPSIDWVVGILAILKAGGAYLPIDPAYPADRIAYMLKDSSARLLLCQEGFGPPKQYDGKHLIIDEEGVEKELTDINGDAKNLAYVIYTSGSTGLPKGVMVEHRSLINLAYWHQQQYQLTEQDCCSKYAGLGFDASAWELFPTLLSGASLIIVPDELRHDPMALSQFFEQHGVTISFLPTQMAEQFMQVGNQSLRFLLTGGEELQQVSKTSYTLVNHYGPTENTVVATATSITTETKPISIGRPIANNRVYLLDHHQQLQSVGLPGELWIGGDSLARGYLHRAELTAKRFMDWNGERLYRTGDLARWLPDGRLEFLGRVDDQIQLRGYRIELGEIEGQLYQHPLVTQAIVLVHGKRTSQQRLIAYVVLKQPQVIQADQLHAFLKKQLPSYMLPAQIVELDQLPITANGKVDRQKLLSFAISKETALYEAPRNRTEDRLVDLWEEVLEVPRVGIHDHFYALGGHSLKAILLRARIQKEFGVHISIREIFDRPTVAALATYIDEAEKEGAVSFEQLPEQAYYPVSSAQKRMYILQKFENVGVGYNIPLVFSLDGQLNLARLKAGIQQLIQRHEVLRTSFQMIDDEVLQKVHADATLEIKQVKANTEEEARKYVEQWIQPFDLYQVPQIRAGLVELATNRSILLIDVPHIIADGVSINCLIQELIICYQDGDLKPLPYQYKEFAYWQQQWLKTKQAKQQQAYWLDQLSGELPKLELPTDYPRPTEQQFTGDIYQWSLPDELTKKLNQLAQDEKSSLYMVLMAAYSVWLMKMSGQQDVLIGTPFAGRTHADITQMLGMFVNTLPIRLKPDPTFTFRQLIHQVKEQLFAAYEAGDYPLEEVIAQLPLQRDPSRNPLFDTMFILQNHQQTQLTLPDVDIAPFPMQATTAKFDLTWTVIERDQLEMTIEYATHLFHSRSISSMADSFTHLLEQLMVHDTRLIKEISLLTKDQKAMQLAQAGQLVPYPAEKTLHQLFEEQAQRTPDAIAVIVEDQQLSYQELDQRSTQLGCLLRDQGVSRDSIVALQMQKSIEMIVGILAILKAGGAYLPIEPTYPKERVEYLLEDSEAALLLTTSSVEQSVAYTGKILCIDDPKLYTGNHVELPLINQSSDLAYLLYTSGSTGKPKGVMVEHRHVTRLWLYEGNQWQIQQTDRWAMFHSFCFDVSVGEIFGALLHGAALVLVTSEVARHPQQLRDLLAQEQVTILCQTPSAFIPLQAIEEDQTKHDLSLRRIIFAGEALAPAQLKAWRKWYPNTELLNMYGPTEAAIYATVKQIDDQLITSNRSNIGKPLPTMRAYVLDEHQQFVPTGVIGELYLSGAGVTRGYWKQPQLTADRFLPDPFLPDTQMYRTGDRVRWLNSGELEYMGRIDDQVKIRGHRIELGEITTHLLTHPSVKDAAVIVHQGELCAYLVGGYVAEIRAYLAKRLPEYMLPSYYISLEQLPLNTNGKLDRHALPEPTQNFSRDAAYIAPRTDLEKKLVSIWEEVLQITNIGIDDNFFSLGGHSLKGIALLARIEKQYHVSLSLRDLFAHPTVQSLGEVIQSTEASIAHSIVPVEERDFYPATSAQQRIYLLQGFEQVGTSYHIPMIMQIEGELDHQRLENALDQLVRRHETLRTTFHLDGDQLVQRVHQQIESKLLVATASSESSARGILEEWIQPFSLDQPPLFRAGLIKLPHHRSLFLLDLHHIIADGASLSIFWSELIDIYQEKELAPLSIQYKDFAVWQQEQLDKGKLKKDQSFWLKQLEQEWPVLQLPTDDPRPPIQQFDGASYFVTFSKELSEAINRLSVELHVTPYMLLLAAYSLLLMKYTEQTDLVIGSPQAGRQQAEVEPLVGMFVNTLPLRLQLNPANSFADWVQQVKEQMIATNEHGDYPIEHLIDQQTVRRDLSRNPLFDTVFSLQNLAFEQKNIPGLHYQPYERAGVTAKFDLSFIMVEEDYFHLSIEYASHLFKEETIARMAAHYQQLLTQIIAAPGRSLHEYSCLTVDEEKQLLAYADGGQQIGSSHQTLVERWERQVEQTPQSIALVDQGRSMTYEELNQRANQLAHRLRREGLQREQLVAIWTQRSLEWVVGILGALKAGGAYLPIDPHYPPERIMYMLKQSQASYLLVSANQSVPESFSGLTLHVDDPTLQQEEQGNPSLINQPHDLAYVIYTSGSTGRPKGVMVEHRAVLNLVQWHQEAYQVTEKDQATQFASVSFDAAVWELFPYLLQGATVHLIPEELRLDLEALHHYYEQTGITISFLPTPLAQRFMERDNRSLRALLVGGDQLRHVKPQSYQIYNNYGPTENTVVSTYCCIDPTQHRLPIGRPIANQQAYVLDEQQRLQPIGVPGELYLGGASLARGYLHDPEQTSAHFIPHPFQPGERLYRTGDRVRWLANGELEYLGRIDDQVSIRGYRVEVAEIEQTLLRHPAVQDGVVIARTEGEQTALAAYLVWANLDEAITLQELRADLLEQLPDYMIPVDWMVLDELPLTPNGKVDRRALPMPTRSDRMGQKYVAPRSDQEKLLVEVWQGILPGEQFGIYDHFFEQGGDSIQAMHVVAKLREKYYHISMKDIFQAPTVEQLALRMQQIDKNHLKKEKMVTGEVMLTPIQQWAFELSANIHHWNMGHMLYRAEGWNEQIVEQVWTKIVQHHDGLRMIYQWTDTGVLQRNRAMDEGIYFTLEVIDLRQVREPRERVLAEANRLQQSIRLDQGPLIRLAIFRTNHGDHLLWVIHHLVVDAVSLRILVEDFYTAYGQLLNQQVITLPPVSDSFQTWSRQLAQYANSQELIREIPYWQQLEQLNVLPLPTDFPTTETYAIGEGKIVLMELTSKETNALQSIGYEVQTVLLAALVSVVSEWGVGDRVAILMEGHGRQDILSEIDVTRTVGWFTTLYPMIFQRNASSTQHLLKSINEQLRSVPHQGIGYGLLKYLTKPSLRSALSFQLQPEISFNYLGKMDSYRLDAMPVGYAVDPQTQIKEKIEVNSAITGEGKLVLSFRYSPKAYRQETMERLMQQYREQLLKIIRYANHVTHS</sequence>
<dbReference type="SUPFAM" id="SSF56801">
    <property type="entry name" value="Acetyl-CoA synthetase-like"/>
    <property type="match status" value="3"/>
</dbReference>
<dbReference type="CDD" id="cd19534">
    <property type="entry name" value="E_NRPS"/>
    <property type="match status" value="1"/>
</dbReference>
<dbReference type="PANTHER" id="PTHR45527:SF14">
    <property type="entry name" value="PLIPASTATIN SYNTHASE SUBUNIT B"/>
    <property type="match status" value="1"/>
</dbReference>
<dbReference type="SUPFAM" id="SSF52777">
    <property type="entry name" value="CoA-dependent acyltransferases"/>
    <property type="match status" value="8"/>
</dbReference>
<dbReference type="PROSITE" id="PS00012">
    <property type="entry name" value="PHOSPHOPANTETHEINE"/>
    <property type="match status" value="2"/>
</dbReference>
<evidence type="ECO:0000256" key="3">
    <source>
        <dbReference type="ARBA" id="ARBA00022450"/>
    </source>
</evidence>
<dbReference type="InterPro" id="IPR020845">
    <property type="entry name" value="AMP-binding_CS"/>
</dbReference>
<dbReference type="STRING" id="112248.SAMN05444392_102377"/>
<keyword evidence="9" id="KW-1185">Reference proteome</keyword>
<dbReference type="SUPFAM" id="SSF47336">
    <property type="entry name" value="ACP-like"/>
    <property type="match status" value="3"/>
</dbReference>
<protein>
    <submittedName>
        <fullName evidence="8">Fengycin family lipopeptide synthetase D/tyrocidine synthetase-2</fullName>
    </submittedName>
</protein>
<dbReference type="InterPro" id="IPR036736">
    <property type="entry name" value="ACP-like_sf"/>
</dbReference>
<dbReference type="Gene3D" id="2.30.38.10">
    <property type="entry name" value="Luciferase, Domain 3"/>
    <property type="match status" value="3"/>
</dbReference>
<dbReference type="Pfam" id="PF00668">
    <property type="entry name" value="Condensation"/>
    <property type="match status" value="4"/>
</dbReference>
<keyword evidence="3" id="KW-0596">Phosphopantetheine</keyword>
<feature type="domain" description="Carrier" evidence="7">
    <location>
        <begin position="941"/>
        <end position="1016"/>
    </location>
</feature>
<dbReference type="SMART" id="SM00823">
    <property type="entry name" value="PKS_PP"/>
    <property type="match status" value="2"/>
</dbReference>
<dbReference type="GO" id="GO:0043041">
    <property type="term" value="P:amino acid activation for nonribosomal peptide biosynthetic process"/>
    <property type="evidence" value="ECO:0007669"/>
    <property type="project" value="TreeGrafter"/>
</dbReference>
<dbReference type="InterPro" id="IPR006162">
    <property type="entry name" value="Ppantetheine_attach_site"/>
</dbReference>
<evidence type="ECO:0000256" key="4">
    <source>
        <dbReference type="ARBA" id="ARBA00022553"/>
    </source>
</evidence>
<dbReference type="GO" id="GO:0031177">
    <property type="term" value="F:phosphopantetheine binding"/>
    <property type="evidence" value="ECO:0007669"/>
    <property type="project" value="InterPro"/>
</dbReference>
<dbReference type="Gene3D" id="3.40.50.980">
    <property type="match status" value="6"/>
</dbReference>